<keyword evidence="6 7" id="KW-0472">Membrane</keyword>
<organism evidence="9 10">
    <name type="scientific">Rossellomorea aquimaris</name>
    <dbReference type="NCBI Taxonomy" id="189382"/>
    <lineage>
        <taxon>Bacteria</taxon>
        <taxon>Bacillati</taxon>
        <taxon>Bacillota</taxon>
        <taxon>Bacilli</taxon>
        <taxon>Bacillales</taxon>
        <taxon>Bacillaceae</taxon>
        <taxon>Rossellomorea</taxon>
    </lineage>
</organism>
<reference evidence="9 10" key="1">
    <citation type="submission" date="2018-06" db="EMBL/GenBank/DDBJ databases">
        <title>Freshwater and sediment microbial communities from various areas in North America, analyzing microbe dynamics in response to fracking.</title>
        <authorList>
            <person name="Lamendella R."/>
        </authorList>
    </citation>
    <scope>NUCLEOTIDE SEQUENCE [LARGE SCALE GENOMIC DNA]</scope>
    <source>
        <strain evidence="9 10">97B</strain>
    </source>
</reference>
<keyword evidence="3" id="KW-1003">Cell membrane</keyword>
<proteinExistence type="inferred from homology"/>
<feature type="transmembrane region" description="Helical" evidence="7">
    <location>
        <begin position="157"/>
        <end position="176"/>
    </location>
</feature>
<evidence type="ECO:0000256" key="5">
    <source>
        <dbReference type="ARBA" id="ARBA00022989"/>
    </source>
</evidence>
<dbReference type="SUPFAM" id="SSF103481">
    <property type="entry name" value="Multidrug resistance efflux transporter EmrE"/>
    <property type="match status" value="2"/>
</dbReference>
<evidence type="ECO:0000256" key="3">
    <source>
        <dbReference type="ARBA" id="ARBA00022475"/>
    </source>
</evidence>
<evidence type="ECO:0000256" key="4">
    <source>
        <dbReference type="ARBA" id="ARBA00022692"/>
    </source>
</evidence>
<dbReference type="EMBL" id="QNRJ01000009">
    <property type="protein sequence ID" value="RBP03363.1"/>
    <property type="molecule type" value="Genomic_DNA"/>
</dbReference>
<feature type="domain" description="EamA" evidence="8">
    <location>
        <begin position="42"/>
        <end position="173"/>
    </location>
</feature>
<comment type="caution">
    <text evidence="9">The sequence shown here is derived from an EMBL/GenBank/DDBJ whole genome shotgun (WGS) entry which is preliminary data.</text>
</comment>
<dbReference type="InterPro" id="IPR037185">
    <property type="entry name" value="EmrE-like"/>
</dbReference>
<feature type="transmembrane region" description="Helical" evidence="7">
    <location>
        <begin position="69"/>
        <end position="89"/>
    </location>
</feature>
<feature type="transmembrane region" description="Helical" evidence="7">
    <location>
        <begin position="101"/>
        <end position="119"/>
    </location>
</feature>
<sequence>MIANCFTNRINFLAGNVTWCYDGGILYIERRPQGELKKWQTYLILVFIMLIWGFNVPALKVLVSEFTPVTITSLRIFTAGITVFIILGIMGKIRKPTAKELLFIISGGLLNVVSHHYFLSVGLTGTSSTNGGLILGTGPLLTALMATIILRNRPTVIKIIGFLSGSVGVAIIVLSGGEGLGGLKTGDLFIFISIFSQALSFIIISRAAKTLDPRLLTGYMLVFGSIVLFSISLFTEPGAIKELGNASSSIWLLFFASAILATAVGHMIYNHSIGKIGAAETSIFLNLNTFFSLVGAAIFLNETVTFYHLIGLVFIVLGVVCGSGTLEEIVIRRKQKRFLKEKQRHQM</sequence>
<evidence type="ECO:0000259" key="8">
    <source>
        <dbReference type="Pfam" id="PF00892"/>
    </source>
</evidence>
<dbReference type="InterPro" id="IPR000620">
    <property type="entry name" value="EamA_dom"/>
</dbReference>
<evidence type="ECO:0000313" key="9">
    <source>
        <dbReference type="EMBL" id="RBP03363.1"/>
    </source>
</evidence>
<dbReference type="RefSeq" id="WP_309472476.1">
    <property type="nucleotide sequence ID" value="NZ_QNRJ01000009.1"/>
</dbReference>
<dbReference type="PANTHER" id="PTHR32322:SF18">
    <property type="entry name" value="S-ADENOSYLMETHIONINE_S-ADENOSYLHOMOCYSTEINE TRANSPORTER"/>
    <property type="match status" value="1"/>
</dbReference>
<feature type="transmembrane region" description="Helical" evidence="7">
    <location>
        <begin position="250"/>
        <end position="269"/>
    </location>
</feature>
<protein>
    <submittedName>
        <fullName evidence="9">Drug/metabolite transporter (DMT)-like permease</fullName>
    </submittedName>
</protein>
<feature type="transmembrane region" description="Helical" evidence="7">
    <location>
        <begin position="41"/>
        <end position="63"/>
    </location>
</feature>
<evidence type="ECO:0000313" key="10">
    <source>
        <dbReference type="Proteomes" id="UP000252118"/>
    </source>
</evidence>
<dbReference type="Proteomes" id="UP000252118">
    <property type="component" value="Unassembled WGS sequence"/>
</dbReference>
<gene>
    <name evidence="9" type="ORF">DET59_10955</name>
</gene>
<keyword evidence="4 7" id="KW-0812">Transmembrane</keyword>
<feature type="transmembrane region" description="Helical" evidence="7">
    <location>
        <begin position="215"/>
        <end position="235"/>
    </location>
</feature>
<keyword evidence="5 7" id="KW-1133">Transmembrane helix</keyword>
<feature type="transmembrane region" description="Helical" evidence="7">
    <location>
        <begin position="131"/>
        <end position="150"/>
    </location>
</feature>
<feature type="transmembrane region" description="Helical" evidence="7">
    <location>
        <begin position="188"/>
        <end position="208"/>
    </location>
</feature>
<dbReference type="Pfam" id="PF00892">
    <property type="entry name" value="EamA"/>
    <property type="match status" value="2"/>
</dbReference>
<evidence type="ECO:0000256" key="7">
    <source>
        <dbReference type="SAM" id="Phobius"/>
    </source>
</evidence>
<accession>A0A366ELV0</accession>
<feature type="domain" description="EamA" evidence="8">
    <location>
        <begin position="185"/>
        <end position="320"/>
    </location>
</feature>
<dbReference type="InterPro" id="IPR050638">
    <property type="entry name" value="AA-Vitamin_Transporters"/>
</dbReference>
<evidence type="ECO:0000256" key="1">
    <source>
        <dbReference type="ARBA" id="ARBA00004651"/>
    </source>
</evidence>
<evidence type="ECO:0000256" key="2">
    <source>
        <dbReference type="ARBA" id="ARBA00007362"/>
    </source>
</evidence>
<evidence type="ECO:0000256" key="6">
    <source>
        <dbReference type="ARBA" id="ARBA00023136"/>
    </source>
</evidence>
<comment type="similarity">
    <text evidence="2">Belongs to the EamA transporter family.</text>
</comment>
<comment type="subcellular location">
    <subcellularLocation>
        <location evidence="1">Cell membrane</location>
        <topology evidence="1">Multi-pass membrane protein</topology>
    </subcellularLocation>
</comment>
<dbReference type="AlphaFoldDB" id="A0A366ELV0"/>
<feature type="transmembrane region" description="Helical" evidence="7">
    <location>
        <begin position="306"/>
        <end position="326"/>
    </location>
</feature>
<dbReference type="PANTHER" id="PTHR32322">
    <property type="entry name" value="INNER MEMBRANE TRANSPORTER"/>
    <property type="match status" value="1"/>
</dbReference>
<name>A0A366ELV0_9BACI</name>
<feature type="transmembrane region" description="Helical" evidence="7">
    <location>
        <begin position="281"/>
        <end position="300"/>
    </location>
</feature>
<dbReference type="GO" id="GO:0005886">
    <property type="term" value="C:plasma membrane"/>
    <property type="evidence" value="ECO:0007669"/>
    <property type="project" value="UniProtKB-SubCell"/>
</dbReference>